<dbReference type="PATRIC" id="fig|1444770.3.peg.1023"/>
<gene>
    <name evidence="1" type="ORF">AF72_04220</name>
</gene>
<dbReference type="NCBIfam" id="TIGR01634">
    <property type="entry name" value="tail_P2_I"/>
    <property type="match status" value="1"/>
</dbReference>
<dbReference type="eggNOG" id="COG4385">
    <property type="taxonomic scope" value="Bacteria"/>
</dbReference>
<dbReference type="Proteomes" id="UP000020406">
    <property type="component" value="Unassembled WGS sequence"/>
</dbReference>
<sequence length="36" mass="4094">MNKPVESLLPPTATPLMRTLEQVMARMADIPIPFRQ</sequence>
<comment type="caution">
    <text evidence="1">The sequence shown here is derived from an EMBL/GenBank/DDBJ whole genome shotgun (WGS) entry which is preliminary data.</text>
</comment>
<dbReference type="InterPro" id="IPR006521">
    <property type="entry name" value="Tail_protein_I"/>
</dbReference>
<name>Z9JLA7_9GAMM</name>
<dbReference type="AlphaFoldDB" id="Z9JLA7"/>
<reference evidence="1 2" key="1">
    <citation type="journal article" date="2014" name="Genome Announc.">
        <title>Draft Genome Sequence of Xylella fastidiosa Pear Leaf Scorch Strain in Taiwan.</title>
        <authorList>
            <person name="Su C.C."/>
            <person name="Deng W.L."/>
            <person name="Jan F.J."/>
            <person name="Chang C.J."/>
            <person name="Huang H."/>
            <person name="Chen J."/>
        </authorList>
    </citation>
    <scope>NUCLEOTIDE SEQUENCE [LARGE SCALE GENOMIC DNA]</scope>
    <source>
        <strain evidence="1 2">PLS229</strain>
    </source>
</reference>
<evidence type="ECO:0000313" key="2">
    <source>
        <dbReference type="Proteomes" id="UP000020406"/>
    </source>
</evidence>
<dbReference type="EMBL" id="JDSQ01000005">
    <property type="protein sequence ID" value="EWS78783.1"/>
    <property type="molecule type" value="Genomic_DNA"/>
</dbReference>
<proteinExistence type="predicted"/>
<protein>
    <submittedName>
        <fullName evidence="1">Uncharacterized protein</fullName>
    </submittedName>
</protein>
<evidence type="ECO:0000313" key="1">
    <source>
        <dbReference type="EMBL" id="EWS78783.1"/>
    </source>
</evidence>
<accession>Z9JLA7</accession>
<organism evidence="1 2">
    <name type="scientific">Xylella taiwanensis</name>
    <dbReference type="NCBI Taxonomy" id="1444770"/>
    <lineage>
        <taxon>Bacteria</taxon>
        <taxon>Pseudomonadati</taxon>
        <taxon>Pseudomonadota</taxon>
        <taxon>Gammaproteobacteria</taxon>
        <taxon>Lysobacterales</taxon>
        <taxon>Lysobacteraceae</taxon>
        <taxon>Xylella</taxon>
    </lineage>
</organism>